<dbReference type="Pfam" id="PF08660">
    <property type="entry name" value="Alg14"/>
    <property type="match status" value="1"/>
</dbReference>
<evidence type="ECO:0000256" key="8">
    <source>
        <dbReference type="SAM" id="Phobius"/>
    </source>
</evidence>
<proteinExistence type="inferred from homology"/>
<protein>
    <recommendedName>
        <fullName evidence="3">UDP-N-acetylglucosamine transferase subunit ALG14</fullName>
    </recommendedName>
</protein>
<sequence>YLKYFLTVAVGCVYVDQWEFTMLALLIITGCMALLVRVAYILYVINCCSHIPLMVAKKTVKTLIVLGSGGHTGEMLKMVATLDPFCYSPRVYVVAATDTISLKRLSQTEEKLKVTNGSGDQFVVEVVPRTREVGQPWVSTAYTALCALIFCISVVARHRPSLILTNGPGTCVPVCYSALLFRVLGICQSRVVFIESLCRVHSSSLSGSLLYRIVDDFIVQWPQLKEKYPRSKYMGRLV</sequence>
<reference evidence="9 10" key="1">
    <citation type="journal article" date="2024" name="BMC Genomics">
        <title>Genome assembly of redclaw crayfish (Cherax quadricarinatus) provides insights into its immune adaptation and hypoxia tolerance.</title>
        <authorList>
            <person name="Liu Z."/>
            <person name="Zheng J."/>
            <person name="Li H."/>
            <person name="Fang K."/>
            <person name="Wang S."/>
            <person name="He J."/>
            <person name="Zhou D."/>
            <person name="Weng S."/>
            <person name="Chi M."/>
            <person name="Gu Z."/>
            <person name="He J."/>
            <person name="Li F."/>
            <person name="Wang M."/>
        </authorList>
    </citation>
    <scope>NUCLEOTIDE SEQUENCE [LARGE SCALE GENOMIC DNA]</scope>
    <source>
        <strain evidence="9">ZL_2023a</strain>
    </source>
</reference>
<dbReference type="InterPro" id="IPR013969">
    <property type="entry name" value="Oligosacch_biosynth_Alg14"/>
</dbReference>
<dbReference type="Gene3D" id="3.40.50.2000">
    <property type="entry name" value="Glycogen Phosphorylase B"/>
    <property type="match status" value="1"/>
</dbReference>
<dbReference type="GO" id="GO:0006488">
    <property type="term" value="P:dolichol-linked oligosaccharide biosynthetic process"/>
    <property type="evidence" value="ECO:0007669"/>
    <property type="project" value="InterPro"/>
</dbReference>
<comment type="subcellular location">
    <subcellularLocation>
        <location evidence="1">Endoplasmic reticulum membrane</location>
        <topology evidence="1">Single-pass membrane protein</topology>
    </subcellularLocation>
</comment>
<evidence type="ECO:0000313" key="9">
    <source>
        <dbReference type="EMBL" id="KAK8752072.1"/>
    </source>
</evidence>
<dbReference type="PANTHER" id="PTHR12154:SF4">
    <property type="entry name" value="UDP-N-ACETYLGLUCOSAMINE TRANSFERASE SUBUNIT ALG14 HOMOLOG"/>
    <property type="match status" value="1"/>
</dbReference>
<evidence type="ECO:0000256" key="7">
    <source>
        <dbReference type="ARBA" id="ARBA00023136"/>
    </source>
</evidence>
<name>A0AAW0Y639_CHEQU</name>
<dbReference type="AlphaFoldDB" id="A0AAW0Y639"/>
<evidence type="ECO:0000256" key="1">
    <source>
        <dbReference type="ARBA" id="ARBA00004389"/>
    </source>
</evidence>
<evidence type="ECO:0000256" key="3">
    <source>
        <dbReference type="ARBA" id="ARBA00017467"/>
    </source>
</evidence>
<evidence type="ECO:0000256" key="5">
    <source>
        <dbReference type="ARBA" id="ARBA00022824"/>
    </source>
</evidence>
<gene>
    <name evidence="9" type="ORF">OTU49_011931</name>
</gene>
<organism evidence="9 10">
    <name type="scientific">Cherax quadricarinatus</name>
    <name type="common">Australian red claw crayfish</name>
    <dbReference type="NCBI Taxonomy" id="27406"/>
    <lineage>
        <taxon>Eukaryota</taxon>
        <taxon>Metazoa</taxon>
        <taxon>Ecdysozoa</taxon>
        <taxon>Arthropoda</taxon>
        <taxon>Crustacea</taxon>
        <taxon>Multicrustacea</taxon>
        <taxon>Malacostraca</taxon>
        <taxon>Eumalacostraca</taxon>
        <taxon>Eucarida</taxon>
        <taxon>Decapoda</taxon>
        <taxon>Pleocyemata</taxon>
        <taxon>Astacidea</taxon>
        <taxon>Parastacoidea</taxon>
        <taxon>Parastacidae</taxon>
        <taxon>Cherax</taxon>
    </lineage>
</organism>
<dbReference type="PANTHER" id="PTHR12154">
    <property type="entry name" value="GLYCOSYL TRANSFERASE-RELATED"/>
    <property type="match status" value="1"/>
</dbReference>
<dbReference type="GO" id="GO:0004577">
    <property type="term" value="F:N-acetylglucosaminyldiphosphodolichol N-acetylglucosaminyltransferase activity"/>
    <property type="evidence" value="ECO:0007669"/>
    <property type="project" value="TreeGrafter"/>
</dbReference>
<keyword evidence="10" id="KW-1185">Reference proteome</keyword>
<evidence type="ECO:0000256" key="2">
    <source>
        <dbReference type="ARBA" id="ARBA00009731"/>
    </source>
</evidence>
<dbReference type="EMBL" id="JARKIK010000005">
    <property type="protein sequence ID" value="KAK8752072.1"/>
    <property type="molecule type" value="Genomic_DNA"/>
</dbReference>
<evidence type="ECO:0000313" key="10">
    <source>
        <dbReference type="Proteomes" id="UP001445076"/>
    </source>
</evidence>
<dbReference type="Proteomes" id="UP001445076">
    <property type="component" value="Unassembled WGS sequence"/>
</dbReference>
<keyword evidence="4 8" id="KW-0812">Transmembrane</keyword>
<feature type="non-terminal residue" evidence="9">
    <location>
        <position position="1"/>
    </location>
</feature>
<comment type="similarity">
    <text evidence="2">Belongs to the ALG14 family.</text>
</comment>
<evidence type="ECO:0000256" key="6">
    <source>
        <dbReference type="ARBA" id="ARBA00022989"/>
    </source>
</evidence>
<keyword evidence="7 8" id="KW-0472">Membrane</keyword>
<evidence type="ECO:0000256" key="4">
    <source>
        <dbReference type="ARBA" id="ARBA00022692"/>
    </source>
</evidence>
<keyword evidence="6 8" id="KW-1133">Transmembrane helix</keyword>
<accession>A0AAW0Y639</accession>
<dbReference type="GO" id="GO:0043541">
    <property type="term" value="C:UDP-N-acetylglucosamine transferase complex"/>
    <property type="evidence" value="ECO:0007669"/>
    <property type="project" value="TreeGrafter"/>
</dbReference>
<keyword evidence="5" id="KW-0256">Endoplasmic reticulum</keyword>
<feature type="transmembrane region" description="Helical" evidence="8">
    <location>
        <begin position="20"/>
        <end position="45"/>
    </location>
</feature>
<feature type="transmembrane region" description="Helical" evidence="8">
    <location>
        <begin position="137"/>
        <end position="156"/>
    </location>
</feature>
<comment type="caution">
    <text evidence="9">The sequence shown here is derived from an EMBL/GenBank/DDBJ whole genome shotgun (WGS) entry which is preliminary data.</text>
</comment>